<dbReference type="InterPro" id="IPR002591">
    <property type="entry name" value="Phosphodiest/P_Trfase"/>
</dbReference>
<dbReference type="PROSITE" id="PS51257">
    <property type="entry name" value="PROKAR_LIPOPROTEIN"/>
    <property type="match status" value="1"/>
</dbReference>
<sequence>MKRPLLFLLLLALTGCAASRHAGSYPASAAPGKKQYAVILSMDAFRWDLAGRSHTPTLDSLARVGTYAEVFPVYPSNTFPSHYSMATGLHPDHHGVVNNAFFDKMQGRQLSVFDAEDVKTPGFWGGEPIWNTVERQGLTANIFMWPGSDVPVNGRQATVWTRYSPKPSYYERADWVIDALTRPEAEIPELVMWYFEQPDAAMHTYGPESPEAVAQAERIDSVLRYFFREVRRSPVFDRINFIVTADHGMAGLSPERYLNLYGVLDSTQIVRTVPGTPFGIEVRREYVREALRRLRATGRVKAWERGKMPRRFHYGRHPSRLTNLVLIPETGWTLDYSPADRPVRKRGTHGFDNADRTMHMVFYGTGPAFREGFRQQSFRNQNIYLILCRLLGVEPAPNDGDWRDVKHMFREK</sequence>
<feature type="signal peptide" evidence="1">
    <location>
        <begin position="1"/>
        <end position="22"/>
    </location>
</feature>
<dbReference type="STRING" id="1033731.SAMN05444145_11162"/>
<feature type="chain" id="PRO_5010377695" evidence="1">
    <location>
        <begin position="23"/>
        <end position="412"/>
    </location>
</feature>
<dbReference type="EMBL" id="FNRI01000011">
    <property type="protein sequence ID" value="SEA98463.1"/>
    <property type="molecule type" value="Genomic_DNA"/>
</dbReference>
<evidence type="ECO:0000313" key="3">
    <source>
        <dbReference type="Proteomes" id="UP000183253"/>
    </source>
</evidence>
<evidence type="ECO:0000313" key="2">
    <source>
        <dbReference type="EMBL" id="SEA98463.1"/>
    </source>
</evidence>
<protein>
    <submittedName>
        <fullName evidence="2">Predicted pyrophosphatase or phosphodiesterase, AlkP superfamily</fullName>
    </submittedName>
</protein>
<proteinExistence type="predicted"/>
<dbReference type="Gene3D" id="3.40.720.10">
    <property type="entry name" value="Alkaline Phosphatase, subunit A"/>
    <property type="match status" value="1"/>
</dbReference>
<name>A0A1H4FM70_9BACT</name>
<dbReference type="CDD" id="cd16018">
    <property type="entry name" value="Enpp"/>
    <property type="match status" value="1"/>
</dbReference>
<evidence type="ECO:0000256" key="1">
    <source>
        <dbReference type="SAM" id="SignalP"/>
    </source>
</evidence>
<dbReference type="Gene3D" id="3.30.1360.180">
    <property type="match status" value="1"/>
</dbReference>
<dbReference type="PANTHER" id="PTHR10151">
    <property type="entry name" value="ECTONUCLEOTIDE PYROPHOSPHATASE/PHOSPHODIESTERASE"/>
    <property type="match status" value="1"/>
</dbReference>
<dbReference type="SUPFAM" id="SSF53649">
    <property type="entry name" value="Alkaline phosphatase-like"/>
    <property type="match status" value="1"/>
</dbReference>
<dbReference type="Proteomes" id="UP000183253">
    <property type="component" value="Unassembled WGS sequence"/>
</dbReference>
<accession>A0A1H4FM70</accession>
<gene>
    <name evidence="2" type="ORF">SAMN05444145_11162</name>
</gene>
<dbReference type="GO" id="GO:0016787">
    <property type="term" value="F:hydrolase activity"/>
    <property type="evidence" value="ECO:0007669"/>
    <property type="project" value="UniProtKB-ARBA"/>
</dbReference>
<dbReference type="Pfam" id="PF01663">
    <property type="entry name" value="Phosphodiest"/>
    <property type="match status" value="1"/>
</dbReference>
<dbReference type="RefSeq" id="WP_010261113.1">
    <property type="nucleotide sequence ID" value="NZ_CAEG01000007.1"/>
</dbReference>
<dbReference type="OrthoDB" id="9766127at2"/>
<keyword evidence="3" id="KW-1185">Reference proteome</keyword>
<organism evidence="2 3">
    <name type="scientific">Alistipes timonensis JC136</name>
    <dbReference type="NCBI Taxonomy" id="1033731"/>
    <lineage>
        <taxon>Bacteria</taxon>
        <taxon>Pseudomonadati</taxon>
        <taxon>Bacteroidota</taxon>
        <taxon>Bacteroidia</taxon>
        <taxon>Bacteroidales</taxon>
        <taxon>Rikenellaceae</taxon>
        <taxon>Alistipes</taxon>
    </lineage>
</organism>
<dbReference type="PANTHER" id="PTHR10151:SF120">
    <property type="entry name" value="BIS(5'-ADENOSYL)-TRIPHOSPHATASE"/>
    <property type="match status" value="1"/>
</dbReference>
<dbReference type="AlphaFoldDB" id="A0A1H4FM70"/>
<reference evidence="2 3" key="1">
    <citation type="submission" date="2016-10" db="EMBL/GenBank/DDBJ databases">
        <authorList>
            <person name="de Groot N.N."/>
        </authorList>
    </citation>
    <scope>NUCLEOTIDE SEQUENCE [LARGE SCALE GENOMIC DNA]</scope>
    <source>
        <strain evidence="2 3">DSM 25383</strain>
    </source>
</reference>
<dbReference type="InterPro" id="IPR017850">
    <property type="entry name" value="Alkaline_phosphatase_core_sf"/>
</dbReference>
<keyword evidence="1" id="KW-0732">Signal</keyword>